<dbReference type="AlphaFoldDB" id="F2JUG5"/>
<organism evidence="1 2">
    <name type="scientific">Marinomonas mediterranea (strain ATCC 700492 / JCM 21426 / NBRC 103028 / MMB-1)</name>
    <dbReference type="NCBI Taxonomy" id="717774"/>
    <lineage>
        <taxon>Bacteria</taxon>
        <taxon>Pseudomonadati</taxon>
        <taxon>Pseudomonadota</taxon>
        <taxon>Gammaproteobacteria</taxon>
        <taxon>Oceanospirillales</taxon>
        <taxon>Oceanospirillaceae</taxon>
        <taxon>Marinomonas</taxon>
    </lineage>
</organism>
<evidence type="ECO:0000313" key="2">
    <source>
        <dbReference type="Proteomes" id="UP000001062"/>
    </source>
</evidence>
<dbReference type="STRING" id="717774.Marme_3571"/>
<protein>
    <submittedName>
        <fullName evidence="1">Uncharacterized protein</fullName>
    </submittedName>
</protein>
<dbReference type="HOGENOM" id="CLU_626449_0_0_6"/>
<dbReference type="eggNOG" id="COG1357">
    <property type="taxonomic scope" value="Bacteria"/>
</dbReference>
<proteinExistence type="predicted"/>
<dbReference type="Proteomes" id="UP000001062">
    <property type="component" value="Chromosome"/>
</dbReference>
<gene>
    <name evidence="1" type="ordered locus">Marme_3571</name>
</gene>
<name>F2JUG5_MARM1</name>
<dbReference type="OrthoDB" id="7066550at2"/>
<dbReference type="KEGG" id="mme:Marme_3571"/>
<dbReference type="EMBL" id="CP002583">
    <property type="protein sequence ID" value="ADZ92784.1"/>
    <property type="molecule type" value="Genomic_DNA"/>
</dbReference>
<reference evidence="1 2" key="1">
    <citation type="journal article" date="2012" name="Stand. Genomic Sci.">
        <title>Complete genome sequence of the melanogenic marine bacterium Marinomonas mediterranea type strain (MMB-1(T)).</title>
        <authorList>
            <person name="Lucas-Elio P."/>
            <person name="Goodwin L."/>
            <person name="Woyke T."/>
            <person name="Pitluck S."/>
            <person name="Nolan M."/>
            <person name="Kyrpides N.C."/>
            <person name="Detter J.C."/>
            <person name="Copeland A."/>
            <person name="Teshima H."/>
            <person name="Bruce D."/>
            <person name="Detter C."/>
            <person name="Tapia R."/>
            <person name="Han S."/>
            <person name="Land M.L."/>
            <person name="Ivanova N."/>
            <person name="Mikhailova N."/>
            <person name="Johnston A.W."/>
            <person name="Sanchez-Amat A."/>
        </authorList>
    </citation>
    <scope>NUCLEOTIDE SEQUENCE [LARGE SCALE GENOMIC DNA]</scope>
    <source>
        <strain evidence="2">ATCC 700492 / JCM 21426 / NBRC 103028 / MMB-1</strain>
    </source>
</reference>
<evidence type="ECO:0000313" key="1">
    <source>
        <dbReference type="EMBL" id="ADZ92784.1"/>
    </source>
</evidence>
<dbReference type="RefSeq" id="WP_013662686.1">
    <property type="nucleotide sequence ID" value="NC_015276.1"/>
</dbReference>
<sequence length="427" mass="47105">MDPVYFSHGYREREAPFAAHFASLMQQVNFLPSLDPPSEDVNAAKLERHLGYTTGGIAVVANRDTGPSAHILHEVSMCLRARKPLLVFLEDTIPDGLISDRILQYRFSSKSYIREVREHLHAIKLFRSYVGSSPTPRYQSVGRQRSCVLIGMNALSEDYRDGIEHEIQSRGYRLIYFADTGQGIVQPGESHFEIANCSLAICCVDSKSVLDGYLLGVVQDALVPTILLSGKKNSPRNKRVPSEYQRRWVDPKNYEKGISVVTKQINLFEEDFLELDKSSEANTYAHMLALSASATGEYSHDVRTSIIQEVTMGDKYITKGQVGAVGSNAHAHDMNFNQVWQEKNGDIDLEVLAIELSQLRDHLRGIVSLPEHDAAIGAIANAEVAAKEGDGPEAMSWLSKSGKWTLDAATKISLGVATAAIKTSLGV</sequence>
<dbReference type="PATRIC" id="fig|717774.3.peg.3679"/>
<accession>F2JUG5</accession>
<keyword evidence="2" id="KW-1185">Reference proteome</keyword>